<reference evidence="1 2" key="1">
    <citation type="submission" date="2018-10" db="EMBL/GenBank/DDBJ databases">
        <authorList>
            <consortium name="IHU Genomes"/>
        </authorList>
    </citation>
    <scope>NUCLEOTIDE SEQUENCE [LARGE SCALE GENOMIC DNA]</scope>
    <source>
        <strain evidence="1 2">A1</strain>
    </source>
</reference>
<accession>A0A5K0UBT0</accession>
<gene>
    <name evidence="1" type="ORF">YASMINEVIRUS_1576</name>
</gene>
<keyword evidence="2" id="KW-1185">Reference proteome</keyword>
<sequence length="526" mass="58570">MATSQNKTVRIYVHSSGSWFPARPYQSHAFFDFQKKGYQKRTYCSSSDLVSKVAVGSFVDDDKNRDCSLFPSTEDFVFQLIRDGMYVFLANDKGEFHLVTDSADTVGADYLKDLQTTRTTDSKNVSGIALSRLTEYRPDNSGSTWFEKIFGFDERVWQRATDIEHLPMIINNNDGAFTKFSEELFDRSPVLTIRFQKNRPSRKLLIGKFGTPTLAEIRSFALSKYNEDQSQSVSQSTINNVVVGDVFNTHSDPAYKGALFQVASQFNCLEFPSSDVVPENGITGYVYDRTQGPACSIPVGGATFYRNYVAPVENGVVDSKSKKSGQTTDNQINCLIDVLSELEKMGGEKFVSVHNGYTFSSNEKLTRLNLLLSRMSTQAMSKLMDKLRIGTQFGAGVYLDRNRNVISQEKLQLVSQAFCSAISISYSGLNAKSWEPFAKAVLKASYEATLWSAVINKNIGGSNKVVLTCVGGGVFGNRLEWIADAICEAFIATEKYGLDIEIGHYSESNQAEFLAHFNKARKTYGI</sequence>
<evidence type="ECO:0000313" key="1">
    <source>
        <dbReference type="EMBL" id="VBB19044.1"/>
    </source>
</evidence>
<protein>
    <submittedName>
        <fullName evidence="1">Uncharacterized protein</fullName>
    </submittedName>
</protein>
<proteinExistence type="predicted"/>
<organism evidence="1 2">
    <name type="scientific">Yasminevirus sp. GU-2018</name>
    <dbReference type="NCBI Taxonomy" id="2420051"/>
    <lineage>
        <taxon>Viruses</taxon>
        <taxon>Varidnaviria</taxon>
        <taxon>Bamfordvirae</taxon>
        <taxon>Nucleocytoviricota</taxon>
        <taxon>Megaviricetes</taxon>
        <taxon>Imitervirales</taxon>
        <taxon>Mimiviridae</taxon>
        <taxon>Klosneuvirinae</taxon>
        <taxon>Yasminevirus</taxon>
        <taxon>Yasminevirus saudimassiliense</taxon>
    </lineage>
</organism>
<dbReference type="EMBL" id="UPSH01000002">
    <property type="protein sequence ID" value="VBB19044.1"/>
    <property type="molecule type" value="Genomic_DNA"/>
</dbReference>
<dbReference type="Proteomes" id="UP000594342">
    <property type="component" value="Unassembled WGS sequence"/>
</dbReference>
<evidence type="ECO:0000313" key="2">
    <source>
        <dbReference type="Proteomes" id="UP000594342"/>
    </source>
</evidence>
<dbReference type="PANTHER" id="PTHR35609">
    <property type="entry name" value="MACRO DOMAIN-CONTAINING PROTEIN"/>
    <property type="match status" value="1"/>
</dbReference>
<dbReference type="PANTHER" id="PTHR35609:SF1">
    <property type="entry name" value="MACRO DOMAIN-CONTAINING PROTEIN"/>
    <property type="match status" value="1"/>
</dbReference>
<comment type="caution">
    <text evidence="1">The sequence shown here is derived from an EMBL/GenBank/DDBJ whole genome shotgun (WGS) entry which is preliminary data.</text>
</comment>
<name>A0A5K0UBT0_9VIRU</name>